<dbReference type="Gene3D" id="3.30.30.10">
    <property type="entry name" value="Knottin, scorpion toxin-like"/>
    <property type="match status" value="1"/>
</dbReference>
<dbReference type="SMART" id="SM00505">
    <property type="entry name" value="Knot1"/>
    <property type="match status" value="1"/>
</dbReference>
<evidence type="ECO:0000259" key="6">
    <source>
        <dbReference type="SMART" id="SM00505"/>
    </source>
</evidence>
<feature type="transmembrane region" description="Helical" evidence="5">
    <location>
        <begin position="15"/>
        <end position="35"/>
    </location>
</feature>
<keyword evidence="5" id="KW-0472">Membrane</keyword>
<feature type="region of interest" description="Disordered" evidence="4">
    <location>
        <begin position="96"/>
        <end position="121"/>
    </location>
</feature>
<comment type="caution">
    <text evidence="7">The sequence shown here is derived from an EMBL/GenBank/DDBJ whole genome shotgun (WGS) entry which is preliminary data.</text>
</comment>
<dbReference type="GO" id="GO:0006952">
    <property type="term" value="P:defense response"/>
    <property type="evidence" value="ECO:0007669"/>
    <property type="project" value="InterPro"/>
</dbReference>
<dbReference type="EMBL" id="JAMZMK010008666">
    <property type="protein sequence ID" value="KAI7739156.1"/>
    <property type="molecule type" value="Genomic_DNA"/>
</dbReference>
<name>A0AAD5CC10_AMBAR</name>
<reference evidence="7" key="1">
    <citation type="submission" date="2022-06" db="EMBL/GenBank/DDBJ databases">
        <title>Uncovering the hologenomic basis of an extraordinary plant invasion.</title>
        <authorList>
            <person name="Bieker V.C."/>
            <person name="Martin M.D."/>
            <person name="Gilbert T."/>
            <person name="Hodgins K."/>
            <person name="Battlay P."/>
            <person name="Petersen B."/>
            <person name="Wilson J."/>
        </authorList>
    </citation>
    <scope>NUCLEOTIDE SEQUENCE</scope>
    <source>
        <strain evidence="7">AA19_3_7</strain>
        <tissue evidence="7">Leaf</tissue>
    </source>
</reference>
<dbReference type="PANTHER" id="PTHR33147">
    <property type="entry name" value="DEFENSIN-LIKE PROTEIN 1"/>
    <property type="match status" value="1"/>
</dbReference>
<evidence type="ECO:0000256" key="5">
    <source>
        <dbReference type="SAM" id="Phobius"/>
    </source>
</evidence>
<dbReference type="InterPro" id="IPR003614">
    <property type="entry name" value="Knottins"/>
</dbReference>
<dbReference type="Pfam" id="PF00304">
    <property type="entry name" value="Gamma-thionin"/>
    <property type="match status" value="1"/>
</dbReference>
<evidence type="ECO:0000256" key="1">
    <source>
        <dbReference type="ARBA" id="ARBA00004613"/>
    </source>
</evidence>
<dbReference type="InterPro" id="IPR036574">
    <property type="entry name" value="Scorpion_toxin-like_sf"/>
</dbReference>
<comment type="subcellular location">
    <subcellularLocation>
        <location evidence="1">Secreted</location>
    </subcellularLocation>
</comment>
<sequence length="121" mass="13138">MPSCSLNSKMANNSVSYLVFLLFVSNLAILEIAIVNGKLCQEPSKTWSGTCKDKHMGKCDRRCMKREGAKHGACRQHESTYMCFCYFDCDLKNQGPPPGASRTPEPRPPVGGEGGGQPPAA</sequence>
<gene>
    <name evidence="7" type="ORF">M8C21_027264</name>
</gene>
<organism evidence="7 8">
    <name type="scientific">Ambrosia artemisiifolia</name>
    <name type="common">Common ragweed</name>
    <dbReference type="NCBI Taxonomy" id="4212"/>
    <lineage>
        <taxon>Eukaryota</taxon>
        <taxon>Viridiplantae</taxon>
        <taxon>Streptophyta</taxon>
        <taxon>Embryophyta</taxon>
        <taxon>Tracheophyta</taxon>
        <taxon>Spermatophyta</taxon>
        <taxon>Magnoliopsida</taxon>
        <taxon>eudicotyledons</taxon>
        <taxon>Gunneridae</taxon>
        <taxon>Pentapetalae</taxon>
        <taxon>asterids</taxon>
        <taxon>campanulids</taxon>
        <taxon>Asterales</taxon>
        <taxon>Asteraceae</taxon>
        <taxon>Asteroideae</taxon>
        <taxon>Heliantheae alliance</taxon>
        <taxon>Heliantheae</taxon>
        <taxon>Ambrosia</taxon>
    </lineage>
</organism>
<evidence type="ECO:0000313" key="7">
    <source>
        <dbReference type="EMBL" id="KAI7739156.1"/>
    </source>
</evidence>
<feature type="compositionally biased region" description="Gly residues" evidence="4">
    <location>
        <begin position="111"/>
        <end position="121"/>
    </location>
</feature>
<evidence type="ECO:0000313" key="8">
    <source>
        <dbReference type="Proteomes" id="UP001206925"/>
    </source>
</evidence>
<dbReference type="PANTHER" id="PTHR33147:SF46">
    <property type="entry name" value="DEFENSIN-LIKE PROTEIN 19"/>
    <property type="match status" value="1"/>
</dbReference>
<feature type="domain" description="Knottins-like" evidence="6">
    <location>
        <begin position="39"/>
        <end position="89"/>
    </location>
</feature>
<keyword evidence="2" id="KW-0964">Secreted</keyword>
<dbReference type="AlphaFoldDB" id="A0AAD5CC10"/>
<evidence type="ECO:0000256" key="3">
    <source>
        <dbReference type="ARBA" id="ARBA00023157"/>
    </source>
</evidence>
<proteinExistence type="predicted"/>
<dbReference type="SUPFAM" id="SSF57095">
    <property type="entry name" value="Scorpion toxin-like"/>
    <property type="match status" value="1"/>
</dbReference>
<keyword evidence="8" id="KW-1185">Reference proteome</keyword>
<protein>
    <recommendedName>
        <fullName evidence="6">Knottins-like domain-containing protein</fullName>
    </recommendedName>
</protein>
<evidence type="ECO:0000256" key="2">
    <source>
        <dbReference type="ARBA" id="ARBA00022525"/>
    </source>
</evidence>
<keyword evidence="3" id="KW-1015">Disulfide bond</keyword>
<dbReference type="GO" id="GO:0005576">
    <property type="term" value="C:extracellular region"/>
    <property type="evidence" value="ECO:0007669"/>
    <property type="project" value="UniProtKB-SubCell"/>
</dbReference>
<evidence type="ECO:0000256" key="4">
    <source>
        <dbReference type="SAM" id="MobiDB-lite"/>
    </source>
</evidence>
<keyword evidence="5" id="KW-0812">Transmembrane</keyword>
<dbReference type="Proteomes" id="UP001206925">
    <property type="component" value="Unassembled WGS sequence"/>
</dbReference>
<keyword evidence="5" id="KW-1133">Transmembrane helix</keyword>
<accession>A0AAD5CC10</accession>